<evidence type="ECO:0000313" key="2">
    <source>
        <dbReference type="EMBL" id="SMD22396.1"/>
    </source>
</evidence>
<dbReference type="eggNOG" id="ENOG5031W0Y">
    <property type="taxonomic scope" value="Bacteria"/>
</dbReference>
<dbReference type="RefSeq" id="WP_036016432.1">
    <property type="nucleotide sequence ID" value="NZ_FWYC01000017.1"/>
</dbReference>
<keyword evidence="1" id="KW-0812">Transmembrane</keyword>
<sequence>MGRRVALAAGVGALLGLAWWGMFELISSGTVCTFEEWGCLGAFVTAVPIFGVVAMVLGWLALRSLSVSRAGLVALPATLMAVVAMILLLGVTFLAFAVFAALYALIAVLTAPRGEGVVEGS</sequence>
<feature type="transmembrane region" description="Helical" evidence="1">
    <location>
        <begin position="73"/>
        <end position="106"/>
    </location>
</feature>
<dbReference type="Proteomes" id="UP000192840">
    <property type="component" value="Unassembled WGS sequence"/>
</dbReference>
<dbReference type="EMBL" id="FWYC01000017">
    <property type="protein sequence ID" value="SMD22396.1"/>
    <property type="molecule type" value="Genomic_DNA"/>
</dbReference>
<accession>A0A1W2FL41</accession>
<gene>
    <name evidence="2" type="ORF">SAMN05660733_06803</name>
</gene>
<keyword evidence="3" id="KW-1185">Reference proteome</keyword>
<evidence type="ECO:0000313" key="3">
    <source>
        <dbReference type="Proteomes" id="UP000192840"/>
    </source>
</evidence>
<feature type="transmembrane region" description="Helical" evidence="1">
    <location>
        <begin position="38"/>
        <end position="61"/>
    </location>
</feature>
<reference evidence="3" key="1">
    <citation type="submission" date="2017-04" db="EMBL/GenBank/DDBJ databases">
        <authorList>
            <person name="Varghese N."/>
            <person name="Submissions S."/>
        </authorList>
    </citation>
    <scope>NUCLEOTIDE SEQUENCE [LARGE SCALE GENOMIC DNA]</scope>
    <source>
        <strain evidence="3">DSM 44073</strain>
    </source>
</reference>
<evidence type="ECO:0000256" key="1">
    <source>
        <dbReference type="SAM" id="Phobius"/>
    </source>
</evidence>
<name>A0A1W2FL41_9PSEU</name>
<dbReference type="OrthoDB" id="3696560at2"/>
<keyword evidence="1" id="KW-1133">Transmembrane helix</keyword>
<keyword evidence="1" id="KW-0472">Membrane</keyword>
<protein>
    <submittedName>
        <fullName evidence="2">Uncharacterized protein</fullName>
    </submittedName>
</protein>
<dbReference type="STRING" id="40571.SAMN05660733_06803"/>
<proteinExistence type="predicted"/>
<organism evidence="2 3">
    <name type="scientific">Lentzea albidocapillata</name>
    <dbReference type="NCBI Taxonomy" id="40571"/>
    <lineage>
        <taxon>Bacteria</taxon>
        <taxon>Bacillati</taxon>
        <taxon>Actinomycetota</taxon>
        <taxon>Actinomycetes</taxon>
        <taxon>Pseudonocardiales</taxon>
        <taxon>Pseudonocardiaceae</taxon>
        <taxon>Lentzea</taxon>
    </lineage>
</organism>
<dbReference type="AlphaFoldDB" id="A0A1W2FL41"/>